<dbReference type="Proteomes" id="UP000790787">
    <property type="component" value="Chromosome 8"/>
</dbReference>
<protein>
    <submittedName>
        <fullName evidence="2">Uncharacterized protein LOC142163413</fullName>
    </submittedName>
</protein>
<reference evidence="2" key="2">
    <citation type="submission" date="2025-08" db="UniProtKB">
        <authorList>
            <consortium name="RefSeq"/>
        </authorList>
    </citation>
    <scope>IDENTIFICATION</scope>
    <source>
        <tissue evidence="2">Leaf</tissue>
    </source>
</reference>
<evidence type="ECO:0000313" key="2">
    <source>
        <dbReference type="RefSeq" id="XP_075076797.1"/>
    </source>
</evidence>
<dbReference type="RefSeq" id="XP_075076797.1">
    <property type="nucleotide sequence ID" value="XM_075220696.1"/>
</dbReference>
<reference evidence="1" key="1">
    <citation type="journal article" date="2014" name="Nat. Commun.">
        <title>The tobacco genome sequence and its comparison with those of tomato and potato.</title>
        <authorList>
            <person name="Sierro N."/>
            <person name="Battey J.N."/>
            <person name="Ouadi S."/>
            <person name="Bakaher N."/>
            <person name="Bovet L."/>
            <person name="Willig A."/>
            <person name="Goepfert S."/>
            <person name="Peitsch M.C."/>
            <person name="Ivanov N.V."/>
        </authorList>
    </citation>
    <scope>NUCLEOTIDE SEQUENCE [LARGE SCALE GENOMIC DNA]</scope>
</reference>
<gene>
    <name evidence="2" type="primary">LOC142163413</name>
</gene>
<organism evidence="1 2">
    <name type="scientific">Nicotiana tabacum</name>
    <name type="common">Common tobacco</name>
    <dbReference type="NCBI Taxonomy" id="4097"/>
    <lineage>
        <taxon>Eukaryota</taxon>
        <taxon>Viridiplantae</taxon>
        <taxon>Streptophyta</taxon>
        <taxon>Embryophyta</taxon>
        <taxon>Tracheophyta</taxon>
        <taxon>Spermatophyta</taxon>
        <taxon>Magnoliopsida</taxon>
        <taxon>eudicotyledons</taxon>
        <taxon>Gunneridae</taxon>
        <taxon>Pentapetalae</taxon>
        <taxon>asterids</taxon>
        <taxon>lamiids</taxon>
        <taxon>Solanales</taxon>
        <taxon>Solanaceae</taxon>
        <taxon>Nicotianoideae</taxon>
        <taxon>Nicotianeae</taxon>
        <taxon>Nicotiana</taxon>
    </lineage>
</organism>
<keyword evidence="1" id="KW-1185">Reference proteome</keyword>
<accession>A0AC58RVP5</accession>
<proteinExistence type="predicted"/>
<name>A0AC58RVP5_TOBAC</name>
<evidence type="ECO:0000313" key="1">
    <source>
        <dbReference type="Proteomes" id="UP000790787"/>
    </source>
</evidence>
<sequence>MALLGCLETKVKARRAGKIQKKLGAEWQVHCDYIGCPNGRIWVCWKPQLVEVDVQILGPQIVHYKVKDNGSQFALLCNICIWIQHHRRKERHLETIQQIETQDFQDCVDEVGLGQIRRKGWQYSWCNKRDPRNRIYSLIDWAFGNAQWFSMYSSIEAHYLNPGCSDHSPILLTTTIVRQKLSKSFRLLNVLLKQHSFKEVVESIWETNVDGYAIYGVCRKLKQIEQAVKQMNQEMNKLDQKIEALQAKVKETQEAMATDLYNAQLIIEEKEIVLEVEKWAIIQERVLRQKSRVVWISQERSTNAADLTKGDVQQALKELPNDKAPGVDGFNAEFFKEYWSVIGEEVSIVVLQFFEFGKMLKEANYTTLILVPKVTNPTYTKEYRPIA</sequence>